<dbReference type="EMBL" id="CP002955">
    <property type="protein sequence ID" value="AEL28067.1"/>
    <property type="molecule type" value="Genomic_DNA"/>
</dbReference>
<dbReference type="eggNOG" id="COG1540">
    <property type="taxonomic scope" value="Bacteria"/>
</dbReference>
<dbReference type="STRING" id="880070.Cycma_4365"/>
<reference evidence="2" key="1">
    <citation type="submission" date="2011-07" db="EMBL/GenBank/DDBJ databases">
        <title>The complete genome of Cyclobacterium marinum DSM 745.</title>
        <authorList>
            <person name="Lucas S."/>
            <person name="Han J."/>
            <person name="Lapidus A."/>
            <person name="Bruce D."/>
            <person name="Goodwin L."/>
            <person name="Pitluck S."/>
            <person name="Peters L."/>
            <person name="Kyrpides N."/>
            <person name="Mavromatis K."/>
            <person name="Ivanova N."/>
            <person name="Ovchinnikova G."/>
            <person name="Chertkov O."/>
            <person name="Detter J.C."/>
            <person name="Tapia R."/>
            <person name="Han C."/>
            <person name="Land M."/>
            <person name="Hauser L."/>
            <person name="Markowitz V."/>
            <person name="Cheng J.-F."/>
            <person name="Hugenholtz P."/>
            <person name="Woyke T."/>
            <person name="Wu D."/>
            <person name="Tindall B."/>
            <person name="Schuetze A."/>
            <person name="Brambilla E."/>
            <person name="Klenk H.-P."/>
            <person name="Eisen J.A."/>
        </authorList>
    </citation>
    <scope>NUCLEOTIDE SEQUENCE [LARGE SCALE GENOMIC DNA]</scope>
    <source>
        <strain evidence="2">ATCC 25205 / DSM 745 / LMG 13164 / NCIMB 1802</strain>
    </source>
</reference>
<dbReference type="PANTHER" id="PTHR30292:SF0">
    <property type="entry name" value="5-OXOPROLINASE SUBUNIT A"/>
    <property type="match status" value="1"/>
</dbReference>
<dbReference type="RefSeq" id="WP_014022351.1">
    <property type="nucleotide sequence ID" value="NC_015914.1"/>
</dbReference>
<dbReference type="Pfam" id="PF03746">
    <property type="entry name" value="LamB_YcsF"/>
    <property type="match status" value="1"/>
</dbReference>
<dbReference type="GO" id="GO:0005975">
    <property type="term" value="P:carbohydrate metabolic process"/>
    <property type="evidence" value="ECO:0007669"/>
    <property type="project" value="InterPro"/>
</dbReference>
<dbReference type="InterPro" id="IPR011330">
    <property type="entry name" value="Glyco_hydro/deAcase_b/a-brl"/>
</dbReference>
<dbReference type="Proteomes" id="UP000001635">
    <property type="component" value="Chromosome"/>
</dbReference>
<evidence type="ECO:0000313" key="2">
    <source>
        <dbReference type="Proteomes" id="UP000001635"/>
    </source>
</evidence>
<dbReference type="KEGG" id="cmr:Cycma_4365"/>
<name>G0IXS0_CYCMS</name>
<accession>G0IXS0</accession>
<protein>
    <submittedName>
        <fullName evidence="1">LamB/YcsF family protein</fullName>
    </submittedName>
</protein>
<keyword evidence="2" id="KW-1185">Reference proteome</keyword>
<proteinExistence type="predicted"/>
<dbReference type="CDD" id="cd10801">
    <property type="entry name" value="LamB_YcsF_like_1"/>
    <property type="match status" value="1"/>
</dbReference>
<sequence>MRKNVDLNCDLGEGMANDNAIMPFLGSCNIAAGGHAGNEKTILKTIKLAKRHQVNIGAHPSYPDQKNFGRKPMDISFSKLEESLFQQIHLVQKLAFTENKTLNHIKFHGALYLKSLTSLNLAERLAIFLSKNFNGINIYAPYGSCMAEAARKYEIPLKNEGFADRAYLTSSTLVSRKKSYALLTNLNEVKHQVLSMVNQGKVPTYDNHKHDIVVDTICVHGDHPKALEIAQLLGPLLATKSTLNH</sequence>
<dbReference type="InterPro" id="IPR005501">
    <property type="entry name" value="LamB/YcsF/PxpA-like"/>
</dbReference>
<gene>
    <name evidence="1" type="ordered locus">Cycma_4365</name>
</gene>
<dbReference type="Gene3D" id="3.20.20.370">
    <property type="entry name" value="Glycoside hydrolase/deacetylase"/>
    <property type="match status" value="1"/>
</dbReference>
<dbReference type="OrthoDB" id="9773478at2"/>
<dbReference type="PANTHER" id="PTHR30292">
    <property type="entry name" value="UNCHARACTERIZED PROTEIN YBGL-RELATED"/>
    <property type="match status" value="1"/>
</dbReference>
<dbReference type="AlphaFoldDB" id="G0IXS0"/>
<dbReference type="SUPFAM" id="SSF88713">
    <property type="entry name" value="Glycoside hydrolase/deacetylase"/>
    <property type="match status" value="1"/>
</dbReference>
<evidence type="ECO:0000313" key="1">
    <source>
        <dbReference type="EMBL" id="AEL28067.1"/>
    </source>
</evidence>
<dbReference type="HOGENOM" id="CLU_069535_0_0_10"/>
<organism evidence="1 2">
    <name type="scientific">Cyclobacterium marinum (strain ATCC 25205 / DSM 745 / LMG 13164 / NCIMB 1802)</name>
    <name type="common">Flectobacillus marinus</name>
    <dbReference type="NCBI Taxonomy" id="880070"/>
    <lineage>
        <taxon>Bacteria</taxon>
        <taxon>Pseudomonadati</taxon>
        <taxon>Bacteroidota</taxon>
        <taxon>Cytophagia</taxon>
        <taxon>Cytophagales</taxon>
        <taxon>Cyclobacteriaceae</taxon>
        <taxon>Cyclobacterium</taxon>
    </lineage>
</organism>